<gene>
    <name evidence="1" type="ORF">Zmor_023040</name>
</gene>
<evidence type="ECO:0000313" key="1">
    <source>
        <dbReference type="EMBL" id="KAJ3645374.1"/>
    </source>
</evidence>
<accession>A0AA38I2D2</accession>
<dbReference type="AlphaFoldDB" id="A0AA38I2D2"/>
<protein>
    <submittedName>
        <fullName evidence="1">Uncharacterized protein</fullName>
    </submittedName>
</protein>
<comment type="caution">
    <text evidence="1">The sequence shown here is derived from an EMBL/GenBank/DDBJ whole genome shotgun (WGS) entry which is preliminary data.</text>
</comment>
<proteinExistence type="predicted"/>
<dbReference type="Proteomes" id="UP001168821">
    <property type="component" value="Unassembled WGS sequence"/>
</dbReference>
<organism evidence="1 2">
    <name type="scientific">Zophobas morio</name>
    <dbReference type="NCBI Taxonomy" id="2755281"/>
    <lineage>
        <taxon>Eukaryota</taxon>
        <taxon>Metazoa</taxon>
        <taxon>Ecdysozoa</taxon>
        <taxon>Arthropoda</taxon>
        <taxon>Hexapoda</taxon>
        <taxon>Insecta</taxon>
        <taxon>Pterygota</taxon>
        <taxon>Neoptera</taxon>
        <taxon>Endopterygota</taxon>
        <taxon>Coleoptera</taxon>
        <taxon>Polyphaga</taxon>
        <taxon>Cucujiformia</taxon>
        <taxon>Tenebrionidae</taxon>
        <taxon>Zophobas</taxon>
    </lineage>
</organism>
<sequence length="82" mass="8844">MWGLEIGCPGASKASRDEMTTSLESYLHSVFAQQPRKGWSSGKHLHLKTEKTYLGLNFSHHPAGVGGSLPKRSPLDAIAGLL</sequence>
<reference evidence="1" key="1">
    <citation type="journal article" date="2023" name="G3 (Bethesda)">
        <title>Whole genome assemblies of Zophobas morio and Tenebrio molitor.</title>
        <authorList>
            <person name="Kaur S."/>
            <person name="Stinson S.A."/>
            <person name="diCenzo G.C."/>
        </authorList>
    </citation>
    <scope>NUCLEOTIDE SEQUENCE</scope>
    <source>
        <strain evidence="1">QUZm001</strain>
    </source>
</reference>
<name>A0AA38I2D2_9CUCU</name>
<dbReference type="EMBL" id="JALNTZ010000007">
    <property type="protein sequence ID" value="KAJ3645374.1"/>
    <property type="molecule type" value="Genomic_DNA"/>
</dbReference>
<keyword evidence="2" id="KW-1185">Reference proteome</keyword>
<evidence type="ECO:0000313" key="2">
    <source>
        <dbReference type="Proteomes" id="UP001168821"/>
    </source>
</evidence>